<feature type="transmembrane region" description="Helical" evidence="7">
    <location>
        <begin position="191"/>
        <end position="213"/>
    </location>
</feature>
<feature type="transmembrane region" description="Helical" evidence="7">
    <location>
        <begin position="225"/>
        <end position="246"/>
    </location>
</feature>
<dbReference type="NCBIfam" id="TIGR00203">
    <property type="entry name" value="cydB"/>
    <property type="match status" value="1"/>
</dbReference>
<dbReference type="GO" id="GO:0070069">
    <property type="term" value="C:cytochrome complex"/>
    <property type="evidence" value="ECO:0007669"/>
    <property type="project" value="TreeGrafter"/>
</dbReference>
<comment type="subcellular location">
    <subcellularLocation>
        <location evidence="1">Cell membrane</location>
        <topology evidence="1">Multi-pass membrane protein</topology>
    </subcellularLocation>
</comment>
<dbReference type="GO" id="GO:0019646">
    <property type="term" value="P:aerobic electron transport chain"/>
    <property type="evidence" value="ECO:0007669"/>
    <property type="project" value="TreeGrafter"/>
</dbReference>
<keyword evidence="5 7" id="KW-1133">Transmembrane helix</keyword>
<dbReference type="EMBL" id="BMYX01000007">
    <property type="protein sequence ID" value="GGY14008.1"/>
    <property type="molecule type" value="Genomic_DNA"/>
</dbReference>
<evidence type="ECO:0000256" key="5">
    <source>
        <dbReference type="ARBA" id="ARBA00022989"/>
    </source>
</evidence>
<sequence length="334" mass="36729">MFDLPSVWAGIIALGVFIYVMLDGFDLGIGILFPFFPEERDRNVMMNTVAPVWDANETWLVLGGAGLFAAFPVVYSAVLSALYLPLILMLCGLIFRGVAFEIRGKARRTRHVWDLAFILGSSGAAFFQGVALGAYIQGIRVEGREFAGGVFDWLTPFSLFTGAGVVITYAALGCGWLIIKTDGDLQRRLFRIMPFLTWAWLAAIGMVSIWTPLLDTAIGERWFRLPNLFFLMPVPLAVLACVAAILRACRNKNERQPYGFALLLAALGYAGFVISIWPMLIPPSVSLWQAAAPESSLAFTLVGAVIIIPVILVYSALGYWVFRGKVRASDEGYH</sequence>
<comment type="caution">
    <text evidence="8">The sequence shown here is derived from an EMBL/GenBank/DDBJ whole genome shotgun (WGS) entry which is preliminary data.</text>
</comment>
<organism evidence="8 9">
    <name type="scientific">Paludibacterium paludis</name>
    <dbReference type="NCBI Taxonomy" id="1225769"/>
    <lineage>
        <taxon>Bacteria</taxon>
        <taxon>Pseudomonadati</taxon>
        <taxon>Pseudomonadota</taxon>
        <taxon>Betaproteobacteria</taxon>
        <taxon>Neisseriales</taxon>
        <taxon>Chromobacteriaceae</taxon>
        <taxon>Paludibacterium</taxon>
    </lineage>
</organism>
<evidence type="ECO:0000256" key="4">
    <source>
        <dbReference type="ARBA" id="ARBA00022692"/>
    </source>
</evidence>
<evidence type="ECO:0000256" key="7">
    <source>
        <dbReference type="SAM" id="Phobius"/>
    </source>
</evidence>
<dbReference type="Proteomes" id="UP000645257">
    <property type="component" value="Unassembled WGS sequence"/>
</dbReference>
<keyword evidence="6 7" id="KW-0472">Membrane</keyword>
<dbReference type="Pfam" id="PF02322">
    <property type="entry name" value="Cyt_bd_oxida_II"/>
    <property type="match status" value="1"/>
</dbReference>
<dbReference type="InterPro" id="IPR003317">
    <property type="entry name" value="Cyt-d_oxidase_su2"/>
</dbReference>
<evidence type="ECO:0000256" key="1">
    <source>
        <dbReference type="ARBA" id="ARBA00004651"/>
    </source>
</evidence>
<name>A0A918U9L9_9NEIS</name>
<accession>A0A918U9L9</accession>
<comment type="similarity">
    <text evidence="2">Belongs to the cytochrome ubiquinol oxidase subunit 2 family.</text>
</comment>
<evidence type="ECO:0000313" key="8">
    <source>
        <dbReference type="EMBL" id="GGY14008.1"/>
    </source>
</evidence>
<dbReference type="GO" id="GO:0009055">
    <property type="term" value="F:electron transfer activity"/>
    <property type="evidence" value="ECO:0007669"/>
    <property type="project" value="TreeGrafter"/>
</dbReference>
<proteinExistence type="inferred from homology"/>
<keyword evidence="4 7" id="KW-0812">Transmembrane</keyword>
<reference evidence="8" key="1">
    <citation type="journal article" date="2014" name="Int. J. Syst. Evol. Microbiol.">
        <title>Complete genome sequence of Corynebacterium casei LMG S-19264T (=DSM 44701T), isolated from a smear-ripened cheese.</title>
        <authorList>
            <consortium name="US DOE Joint Genome Institute (JGI-PGF)"/>
            <person name="Walter F."/>
            <person name="Albersmeier A."/>
            <person name="Kalinowski J."/>
            <person name="Ruckert C."/>
        </authorList>
    </citation>
    <scope>NUCLEOTIDE SEQUENCE</scope>
    <source>
        <strain evidence="8">KCTC 32182</strain>
    </source>
</reference>
<evidence type="ECO:0000256" key="2">
    <source>
        <dbReference type="ARBA" id="ARBA00007543"/>
    </source>
</evidence>
<dbReference type="PANTHER" id="PTHR43141:SF4">
    <property type="entry name" value="CYTOCHROME BD2 SUBUNIT II"/>
    <property type="match status" value="1"/>
</dbReference>
<dbReference type="AlphaFoldDB" id="A0A918U9L9"/>
<gene>
    <name evidence="8" type="ORF">GCM10011289_16690</name>
</gene>
<dbReference type="GO" id="GO:0005886">
    <property type="term" value="C:plasma membrane"/>
    <property type="evidence" value="ECO:0007669"/>
    <property type="project" value="UniProtKB-SubCell"/>
</dbReference>
<keyword evidence="9" id="KW-1185">Reference proteome</keyword>
<reference evidence="8" key="2">
    <citation type="submission" date="2020-09" db="EMBL/GenBank/DDBJ databases">
        <authorList>
            <person name="Sun Q."/>
            <person name="Kim S."/>
        </authorList>
    </citation>
    <scope>NUCLEOTIDE SEQUENCE</scope>
    <source>
        <strain evidence="8">KCTC 32182</strain>
    </source>
</reference>
<feature type="transmembrane region" description="Helical" evidence="7">
    <location>
        <begin position="6"/>
        <end position="36"/>
    </location>
</feature>
<feature type="transmembrane region" description="Helical" evidence="7">
    <location>
        <begin position="258"/>
        <end position="277"/>
    </location>
</feature>
<protein>
    <submittedName>
        <fullName evidence="8">Cytochrome oxidase subunit II</fullName>
    </submittedName>
</protein>
<dbReference type="RefSeq" id="WP_189533208.1">
    <property type="nucleotide sequence ID" value="NZ_BMYX01000007.1"/>
</dbReference>
<feature type="transmembrane region" description="Helical" evidence="7">
    <location>
        <begin position="112"/>
        <end position="137"/>
    </location>
</feature>
<feature type="transmembrane region" description="Helical" evidence="7">
    <location>
        <begin position="157"/>
        <end position="179"/>
    </location>
</feature>
<evidence type="ECO:0000313" key="9">
    <source>
        <dbReference type="Proteomes" id="UP000645257"/>
    </source>
</evidence>
<dbReference type="GO" id="GO:0016682">
    <property type="term" value="F:oxidoreductase activity, acting on diphenols and related substances as donors, oxygen as acceptor"/>
    <property type="evidence" value="ECO:0007669"/>
    <property type="project" value="TreeGrafter"/>
</dbReference>
<keyword evidence="3" id="KW-1003">Cell membrane</keyword>
<feature type="transmembrane region" description="Helical" evidence="7">
    <location>
        <begin position="297"/>
        <end position="322"/>
    </location>
</feature>
<feature type="transmembrane region" description="Helical" evidence="7">
    <location>
        <begin position="81"/>
        <end position="100"/>
    </location>
</feature>
<evidence type="ECO:0000256" key="6">
    <source>
        <dbReference type="ARBA" id="ARBA00023136"/>
    </source>
</evidence>
<evidence type="ECO:0000256" key="3">
    <source>
        <dbReference type="ARBA" id="ARBA00022475"/>
    </source>
</evidence>
<dbReference type="PANTHER" id="PTHR43141">
    <property type="entry name" value="CYTOCHROME BD2 SUBUNIT II"/>
    <property type="match status" value="1"/>
</dbReference>